<keyword evidence="2" id="KW-0449">Lipoprotein</keyword>
<sequence length="479" mass="49065">MRGLRFASASAGVTAVLLLGGCVAGPPANIDTPPPALPGSFYNAPSADVSANVAALLPQDDPAFASLAAVMLDNSPTLAEAIARIERARAASDRAGANRLPLVGGSASVEATRTNPAQFGTNFPSTVSIDTERVSYGASLTASWDPDLFGRLRAQERAAIARIDAAGADAAGVRLALLAEVAGAVVDWRTLAAREAALEQDLVAAETLVTLADIRERSGIAPGFDRVRAEAAAEASRSRIAALPAERARLLGQLVTLTAQPAAIVRSALDQPAPDVAAPAPPAAVPSDLLTGRPDVLAAAARLAASDADLYAVAAQRFPRLDLSAALGLLAFDIGGLFASDAITGSVGGSLLAPLLDFGRIEAEIDGAEADKRIAFQAYRGAVFTALGDAEAGYGLVDAADRALAIAERERASNERSARLAEVRYRAGLSDFLTVLDARRNADTSGERAATARGQARRARVILWQALGGDQASAAAATP</sequence>
<name>A0A845B9D2_9SPHN</name>
<dbReference type="RefSeq" id="WP_160755824.1">
    <property type="nucleotide sequence ID" value="NZ_WTYL01000002.1"/>
</dbReference>
<evidence type="ECO:0000256" key="1">
    <source>
        <dbReference type="ARBA" id="ARBA00007613"/>
    </source>
</evidence>
<comment type="subcellular location">
    <subcellularLocation>
        <location evidence="2">Cell membrane</location>
        <topology evidence="2">Lipid-anchor</topology>
    </subcellularLocation>
</comment>
<reference evidence="3 4" key="1">
    <citation type="submission" date="2019-12" db="EMBL/GenBank/DDBJ databases">
        <title>Genomic-based taxomic classification of the family Erythrobacteraceae.</title>
        <authorList>
            <person name="Xu L."/>
        </authorList>
    </citation>
    <scope>NUCLEOTIDE SEQUENCE [LARGE SCALE GENOMIC DNA]</scope>
    <source>
        <strain evidence="3 4">KCTC 42453</strain>
    </source>
</reference>
<dbReference type="InterPro" id="IPR003423">
    <property type="entry name" value="OMP_efflux"/>
</dbReference>
<keyword evidence="2" id="KW-1134">Transmembrane beta strand</keyword>
<dbReference type="GO" id="GO:0015562">
    <property type="term" value="F:efflux transmembrane transporter activity"/>
    <property type="evidence" value="ECO:0007669"/>
    <property type="project" value="InterPro"/>
</dbReference>
<dbReference type="PANTHER" id="PTHR30203">
    <property type="entry name" value="OUTER MEMBRANE CATION EFFLUX PROTEIN"/>
    <property type="match status" value="1"/>
</dbReference>
<dbReference type="Proteomes" id="UP000431922">
    <property type="component" value="Unassembled WGS sequence"/>
</dbReference>
<keyword evidence="2" id="KW-0564">Palmitate</keyword>
<organism evidence="3 4">
    <name type="scientific">Allopontixanthobacter sediminis</name>
    <dbReference type="NCBI Taxonomy" id="1689985"/>
    <lineage>
        <taxon>Bacteria</taxon>
        <taxon>Pseudomonadati</taxon>
        <taxon>Pseudomonadota</taxon>
        <taxon>Alphaproteobacteria</taxon>
        <taxon>Sphingomonadales</taxon>
        <taxon>Erythrobacteraceae</taxon>
        <taxon>Allopontixanthobacter</taxon>
    </lineage>
</organism>
<dbReference type="SUPFAM" id="SSF56954">
    <property type="entry name" value="Outer membrane efflux proteins (OEP)"/>
    <property type="match status" value="1"/>
</dbReference>
<evidence type="ECO:0000313" key="4">
    <source>
        <dbReference type="Proteomes" id="UP000431922"/>
    </source>
</evidence>
<accession>A0A845B9D2</accession>
<feature type="signal peptide" evidence="2">
    <location>
        <begin position="1"/>
        <end position="24"/>
    </location>
</feature>
<dbReference type="Gene3D" id="1.20.1600.10">
    <property type="entry name" value="Outer membrane efflux proteins (OEP)"/>
    <property type="match status" value="1"/>
</dbReference>
<dbReference type="Pfam" id="PF02321">
    <property type="entry name" value="OEP"/>
    <property type="match status" value="2"/>
</dbReference>
<dbReference type="InterPro" id="IPR010131">
    <property type="entry name" value="MdtP/NodT-like"/>
</dbReference>
<dbReference type="NCBIfam" id="TIGR01845">
    <property type="entry name" value="outer_NodT"/>
    <property type="match status" value="1"/>
</dbReference>
<protein>
    <submittedName>
        <fullName evidence="3">Efflux transporter outer membrane subunit</fullName>
    </submittedName>
</protein>
<dbReference type="OrthoDB" id="9783100at2"/>
<keyword evidence="2" id="KW-0472">Membrane</keyword>
<keyword evidence="4" id="KW-1185">Reference proteome</keyword>
<comment type="caution">
    <text evidence="3">The sequence shown here is derived from an EMBL/GenBank/DDBJ whole genome shotgun (WGS) entry which is preliminary data.</text>
</comment>
<evidence type="ECO:0000256" key="2">
    <source>
        <dbReference type="RuleBase" id="RU362097"/>
    </source>
</evidence>
<dbReference type="PANTHER" id="PTHR30203:SF33">
    <property type="entry name" value="BLR4455 PROTEIN"/>
    <property type="match status" value="1"/>
</dbReference>
<gene>
    <name evidence="3" type="ORF">GRI65_07000</name>
</gene>
<comment type="similarity">
    <text evidence="1 2">Belongs to the outer membrane factor (OMF) (TC 1.B.17) family.</text>
</comment>
<evidence type="ECO:0000313" key="3">
    <source>
        <dbReference type="EMBL" id="MXP44199.1"/>
    </source>
</evidence>
<dbReference type="EMBL" id="WTYL01000002">
    <property type="protein sequence ID" value="MXP44199.1"/>
    <property type="molecule type" value="Genomic_DNA"/>
</dbReference>
<keyword evidence="2" id="KW-0812">Transmembrane</keyword>
<keyword evidence="2" id="KW-0732">Signal</keyword>
<dbReference type="GO" id="GO:0005886">
    <property type="term" value="C:plasma membrane"/>
    <property type="evidence" value="ECO:0007669"/>
    <property type="project" value="UniProtKB-SubCell"/>
</dbReference>
<feature type="chain" id="PRO_5033100602" evidence="2">
    <location>
        <begin position="25"/>
        <end position="479"/>
    </location>
</feature>
<dbReference type="PROSITE" id="PS51257">
    <property type="entry name" value="PROKAR_LIPOPROTEIN"/>
    <property type="match status" value="1"/>
</dbReference>
<dbReference type="Gene3D" id="2.20.200.10">
    <property type="entry name" value="Outer membrane efflux proteins (OEP)"/>
    <property type="match status" value="1"/>
</dbReference>
<proteinExistence type="inferred from homology"/>
<dbReference type="AlphaFoldDB" id="A0A845B9D2"/>